<feature type="transmembrane region" description="Helical" evidence="8">
    <location>
        <begin position="73"/>
        <end position="93"/>
    </location>
</feature>
<feature type="transmembrane region" description="Helical" evidence="8">
    <location>
        <begin position="948"/>
        <end position="968"/>
    </location>
</feature>
<feature type="transmembrane region" description="Helical" evidence="8">
    <location>
        <begin position="1073"/>
        <end position="1092"/>
    </location>
</feature>
<keyword evidence="6 9" id="KW-0675">Receptor</keyword>
<keyword evidence="5 8" id="KW-0472">Membrane</keyword>
<gene>
    <name evidence="9" type="ORF">V1477_005177</name>
</gene>
<keyword evidence="7" id="KW-0807">Transducer</keyword>
<comment type="caution">
    <text evidence="9">The sequence shown here is derived from an EMBL/GenBank/DDBJ whole genome shotgun (WGS) entry which is preliminary data.</text>
</comment>
<feature type="transmembrane region" description="Helical" evidence="8">
    <location>
        <begin position="909"/>
        <end position="928"/>
    </location>
</feature>
<evidence type="ECO:0000256" key="4">
    <source>
        <dbReference type="ARBA" id="ARBA00022989"/>
    </source>
</evidence>
<feature type="transmembrane region" description="Helical" evidence="8">
    <location>
        <begin position="229"/>
        <end position="252"/>
    </location>
</feature>
<evidence type="ECO:0000313" key="9">
    <source>
        <dbReference type="EMBL" id="KAL2746807.1"/>
    </source>
</evidence>
<feature type="transmembrane region" description="Helical" evidence="8">
    <location>
        <begin position="547"/>
        <end position="568"/>
    </location>
</feature>
<evidence type="ECO:0000313" key="10">
    <source>
        <dbReference type="Proteomes" id="UP001607303"/>
    </source>
</evidence>
<evidence type="ECO:0000256" key="8">
    <source>
        <dbReference type="SAM" id="Phobius"/>
    </source>
</evidence>
<dbReference type="Proteomes" id="UP001607303">
    <property type="component" value="Unassembled WGS sequence"/>
</dbReference>
<organism evidence="9 10">
    <name type="scientific">Vespula maculifrons</name>
    <name type="common">Eastern yellow jacket</name>
    <name type="synonym">Wasp</name>
    <dbReference type="NCBI Taxonomy" id="7453"/>
    <lineage>
        <taxon>Eukaryota</taxon>
        <taxon>Metazoa</taxon>
        <taxon>Ecdysozoa</taxon>
        <taxon>Arthropoda</taxon>
        <taxon>Hexapoda</taxon>
        <taxon>Insecta</taxon>
        <taxon>Pterygota</taxon>
        <taxon>Neoptera</taxon>
        <taxon>Endopterygota</taxon>
        <taxon>Hymenoptera</taxon>
        <taxon>Apocrita</taxon>
        <taxon>Aculeata</taxon>
        <taxon>Vespoidea</taxon>
        <taxon>Vespidae</taxon>
        <taxon>Vespinae</taxon>
        <taxon>Vespula</taxon>
    </lineage>
</organism>
<accession>A0ABD2CNX5</accession>
<proteinExistence type="predicted"/>
<feature type="transmembrane region" description="Helical" evidence="8">
    <location>
        <begin position="772"/>
        <end position="792"/>
    </location>
</feature>
<dbReference type="GO" id="GO:0007165">
    <property type="term" value="P:signal transduction"/>
    <property type="evidence" value="ECO:0007669"/>
    <property type="project" value="UniProtKB-KW"/>
</dbReference>
<feature type="transmembrane region" description="Helical" evidence="8">
    <location>
        <begin position="195"/>
        <end position="217"/>
    </location>
</feature>
<evidence type="ECO:0000256" key="7">
    <source>
        <dbReference type="ARBA" id="ARBA00023224"/>
    </source>
</evidence>
<comment type="subcellular location">
    <subcellularLocation>
        <location evidence="1">Cell membrane</location>
        <topology evidence="1">Multi-pass membrane protein</topology>
    </subcellularLocation>
</comment>
<keyword evidence="4 8" id="KW-1133">Transmembrane helix</keyword>
<dbReference type="PANTHER" id="PTHR21143:SF133">
    <property type="entry name" value="GUSTATORY AND PHEROMONE RECEPTOR 32A-RELATED"/>
    <property type="match status" value="1"/>
</dbReference>
<dbReference type="InterPro" id="IPR013604">
    <property type="entry name" value="7TM_chemorcpt"/>
</dbReference>
<dbReference type="PANTHER" id="PTHR21143">
    <property type="entry name" value="INVERTEBRATE GUSTATORY RECEPTOR"/>
    <property type="match status" value="1"/>
</dbReference>
<keyword evidence="3 8" id="KW-0812">Transmembrane</keyword>
<evidence type="ECO:0000256" key="2">
    <source>
        <dbReference type="ARBA" id="ARBA00022475"/>
    </source>
</evidence>
<dbReference type="EMBL" id="JAYRBN010000037">
    <property type="protein sequence ID" value="KAL2746807.1"/>
    <property type="molecule type" value="Genomic_DNA"/>
</dbReference>
<feature type="transmembrane region" description="Helical" evidence="8">
    <location>
        <begin position="812"/>
        <end position="832"/>
    </location>
</feature>
<evidence type="ECO:0000256" key="1">
    <source>
        <dbReference type="ARBA" id="ARBA00004651"/>
    </source>
</evidence>
<name>A0ABD2CNX5_VESMC</name>
<evidence type="ECO:0000256" key="5">
    <source>
        <dbReference type="ARBA" id="ARBA00023136"/>
    </source>
</evidence>
<dbReference type="GO" id="GO:0005886">
    <property type="term" value="C:plasma membrane"/>
    <property type="evidence" value="ECO:0007669"/>
    <property type="project" value="UniProtKB-SubCell"/>
</dbReference>
<feature type="transmembrane region" description="Helical" evidence="8">
    <location>
        <begin position="32"/>
        <end position="53"/>
    </location>
</feature>
<protein>
    <submittedName>
        <fullName evidence="9">Gustatory receptor 28b</fullName>
    </submittedName>
</protein>
<keyword evidence="2" id="KW-1003">Cell membrane</keyword>
<feature type="transmembrane region" description="Helical" evidence="8">
    <location>
        <begin position="400"/>
        <end position="426"/>
    </location>
</feature>
<evidence type="ECO:0000256" key="6">
    <source>
        <dbReference type="ARBA" id="ARBA00023170"/>
    </source>
</evidence>
<dbReference type="Pfam" id="PF08395">
    <property type="entry name" value="7tm_7"/>
    <property type="match status" value="5"/>
</dbReference>
<evidence type="ECO:0000256" key="3">
    <source>
        <dbReference type="ARBA" id="ARBA00022692"/>
    </source>
</evidence>
<feature type="transmembrane region" description="Helical" evidence="8">
    <location>
        <begin position="589"/>
        <end position="613"/>
    </location>
</feature>
<reference evidence="9 10" key="1">
    <citation type="journal article" date="2024" name="Ann. Entomol. Soc. Am.">
        <title>Genomic analyses of the southern and eastern yellowjacket wasps (Hymenoptera: Vespidae) reveal evolutionary signatures of social life.</title>
        <authorList>
            <person name="Catto M.A."/>
            <person name="Caine P.B."/>
            <person name="Orr S.E."/>
            <person name="Hunt B.G."/>
            <person name="Goodisman M.A.D."/>
        </authorList>
    </citation>
    <scope>NUCLEOTIDE SEQUENCE [LARGE SCALE GENOMIC DNA]</scope>
    <source>
        <strain evidence="9">232</strain>
        <tissue evidence="9">Head and thorax</tissue>
    </source>
</reference>
<sequence>MSLCTKKINEIDKTLQALGSSTSFDCIYKRTIIDIVIVIIYLFLLVIIMMYSMILTDQLDYKWSIIHNLSLHIYNYMVEFLLVIEFLTVVRCIKSEFQRANELLSDDNILPISSITLQLIEHKGTEGSFSTERSLLVDSKKLFIVAPSLCQTQSRLQIARHKINRIRKLLRTIRQIHLELYRVSRSVSHMYGIPISLEIAMCILLNIYVLYYFYVFYEKERYNIEKVTAQFIITILYCLQYSMKIFAVNYICDKTTKEAQHTSEIIHTFYGNNTDIEIKKEVEIFSLQMMQATITYSAFGLYNLNCKHICSVVHRHYNDIHGYNNTSNRFNKKRIINLSGGPLFCQFYKLCECYYKKLRNMFGNMIESQGTELLKIISLYVSEALWLSDTKLLSNIDYNVIIMVCYITFNPVIIMIISDFTFVFWIRQIKFVQLNAVLQSMLTTSNDSPQHKRVLRMKNNWEDDSSLSTHYGTYKAYENLAKLKKVKQIHLELMKCASIINEAYGLQIFISILTSVLFVTTVLYNAFVTLTTNNYYNCMIQFYTHSYWIFYCFFKVFAIMNICQTTIAEIREFMYQLIQNRLKFTACGFYDLDHTLIYNAIGTIITYLVILLQVGDKPKVFFNNAIHNSTYVSFIVPIIAGVLRRKKTRHFTLQIESCIRTMEQLNIPMNMSKHLRQQCYVQLICEPYSQSGRYIKIKFSQLNDLLRSMLTTTVDSPQHKRVLRRENINRNDSSSNNIRRTYKSDDDTMKIKKVREIHLELIKCARNINDAYGLHILFSILSASILITFTSYNMYQLFMIMDYRAHLHLDLAFFYWISHWVIKIIIVSHVCARTATEIRDFTLQIIQNPLILTINGLFDLDYTLLRSVIGTVVTYLASKLCARKINEVDKTLQALGSPASFNSVYNRTIVDIAIIIIYLFFFLSLTVIKQILRDEPFFKSFGTYCLTFLHVYSFMVEFLLVGEFITIVRCIKSEFERANELLGDISMLSISSIASDLFKHRDTDGSFSIERFLPINSEKLFIVASSLRQRQSQLQISSHKINRSRMLLRTIRQIHLELWKVSKSFSNMYGIQISLEIAMCVLLNTYSLYTLYVKFKEEICDIHELILASIRTLLLCLQYSTKIFIVNYVCDKTTKEAERTNEIIHTFYGQNTDFEIQKEVEIFSLQMMRRRNAYSAFGLYNLNCKHICSCIGIITTYMVIMKTKQFTLQIESCVQIMEQLNMPINLSRCFWQQCYMMCIKSEFERANELLADVSMLPISSIASELFEHREADGSFSIEQSLPINSEKLFIVAPLLRQRQTQLQISNHKINRSRKLLRTIRQIHLELWRASKSFMEEISDTQGLILQLIRTFLLCLQHSTKIFAVNYLCDKTTKEAAQTNEIIHTFYGQNTDFEIQKEVEIFSLQMMQRPNVYSAFGLYNLNCKHICSL</sequence>
<feature type="transmembrane region" description="Helical" evidence="8">
    <location>
        <begin position="504"/>
        <end position="527"/>
    </location>
</feature>
<keyword evidence="10" id="KW-1185">Reference proteome</keyword>